<sequence>MKFRRLRPDTWDAYNKNHEEFNGLWIFQHVPKTAGSSITAALSSHAAPYINISPDRNSPISIRKQYREMAATTSLDRDGRPMRSVSGHLWRADVDMLLERAPHARLFTFVRDPVRRVISDYRYSRTPAHAQWQEQISAYPNLDNYIEDSPAVRNKTVFFLTGERDGDAAEVIPWIMGRFDYIGLLEEMEMSHTILSRLLRLGKSKVEHRRSTEALPQNAEVPTPAQLARIRKMNDLDLALFRKVMVTHNRIREAGLFLL</sequence>
<dbReference type="InterPro" id="IPR027417">
    <property type="entry name" value="P-loop_NTPase"/>
</dbReference>
<reference evidence="1 2" key="1">
    <citation type="submission" date="2019-03" db="EMBL/GenBank/DDBJ databases">
        <authorList>
            <person name="Li J."/>
        </authorList>
    </citation>
    <scope>NUCLEOTIDE SEQUENCE [LARGE SCALE GENOMIC DNA]</scope>
    <source>
        <strain evidence="1 2">3058</strain>
    </source>
</reference>
<dbReference type="RefSeq" id="WP_135816313.1">
    <property type="nucleotide sequence ID" value="NZ_SRPG01000015.1"/>
</dbReference>
<keyword evidence="2" id="KW-1185">Reference proteome</keyword>
<dbReference type="GO" id="GO:0008146">
    <property type="term" value="F:sulfotransferase activity"/>
    <property type="evidence" value="ECO:0007669"/>
    <property type="project" value="InterPro"/>
</dbReference>
<dbReference type="InterPro" id="IPR005331">
    <property type="entry name" value="Sulfotransferase"/>
</dbReference>
<protein>
    <recommendedName>
        <fullName evidence="3">Sulfotransferase family protein</fullName>
    </recommendedName>
</protein>
<dbReference type="Proteomes" id="UP000297972">
    <property type="component" value="Unassembled WGS sequence"/>
</dbReference>
<name>A0A4Z1CS15_9RHOB</name>
<dbReference type="Gene3D" id="3.40.50.300">
    <property type="entry name" value="P-loop containing nucleotide triphosphate hydrolases"/>
    <property type="match status" value="1"/>
</dbReference>
<dbReference type="OrthoDB" id="7444642at2"/>
<comment type="caution">
    <text evidence="1">The sequence shown here is derived from an EMBL/GenBank/DDBJ whole genome shotgun (WGS) entry which is preliminary data.</text>
</comment>
<evidence type="ECO:0000313" key="1">
    <source>
        <dbReference type="EMBL" id="TGN68021.1"/>
    </source>
</evidence>
<evidence type="ECO:0008006" key="3">
    <source>
        <dbReference type="Google" id="ProtNLM"/>
    </source>
</evidence>
<dbReference type="AlphaFoldDB" id="A0A4Z1CS15"/>
<dbReference type="SUPFAM" id="SSF52540">
    <property type="entry name" value="P-loop containing nucleoside triphosphate hydrolases"/>
    <property type="match status" value="1"/>
</dbReference>
<dbReference type="Pfam" id="PF03567">
    <property type="entry name" value="Sulfotransfer_2"/>
    <property type="match status" value="1"/>
</dbReference>
<dbReference type="EMBL" id="SRPG01000015">
    <property type="protein sequence ID" value="TGN68021.1"/>
    <property type="molecule type" value="Genomic_DNA"/>
</dbReference>
<organism evidence="1 2">
    <name type="scientific">Paracoccus liaowanqingii</name>
    <dbReference type="NCBI Taxonomy" id="2560053"/>
    <lineage>
        <taxon>Bacteria</taxon>
        <taxon>Pseudomonadati</taxon>
        <taxon>Pseudomonadota</taxon>
        <taxon>Alphaproteobacteria</taxon>
        <taxon>Rhodobacterales</taxon>
        <taxon>Paracoccaceae</taxon>
        <taxon>Paracoccus</taxon>
    </lineage>
</organism>
<proteinExistence type="predicted"/>
<dbReference type="GO" id="GO:0016020">
    <property type="term" value="C:membrane"/>
    <property type="evidence" value="ECO:0007669"/>
    <property type="project" value="InterPro"/>
</dbReference>
<accession>A0A4Z1CS15</accession>
<evidence type="ECO:0000313" key="2">
    <source>
        <dbReference type="Proteomes" id="UP000297972"/>
    </source>
</evidence>
<gene>
    <name evidence="1" type="ORF">E4L95_02920</name>
</gene>